<comment type="similarity">
    <text evidence="1">Belongs to the thioesterase PaaI family.</text>
</comment>
<dbReference type="InterPro" id="IPR006683">
    <property type="entry name" value="Thioestr_dom"/>
</dbReference>
<dbReference type="EMBL" id="VJVV01000006">
    <property type="protein sequence ID" value="TRO81196.1"/>
    <property type="molecule type" value="Genomic_DNA"/>
</dbReference>
<sequence>MSATLSPLRRSPEEQTRLERLLREIFEERFPFNALLGLRVESFAPASPGLTFVMRPELVGSYVHNRLHGGAIATALDTVGGFAVVVAVAEKHADESADQLVNRFGRFSTIDLRVDYLRPGVGQSFHARAEVTRLGGRIASARMELKNESGLLIATGSAAYVVS</sequence>
<dbReference type="OrthoDB" id="9813158at2"/>
<evidence type="ECO:0000313" key="4">
    <source>
        <dbReference type="EMBL" id="TRO81196.1"/>
    </source>
</evidence>
<dbReference type="Proteomes" id="UP000317155">
    <property type="component" value="Unassembled WGS sequence"/>
</dbReference>
<dbReference type="GO" id="GO:0047617">
    <property type="term" value="F:fatty acyl-CoA hydrolase activity"/>
    <property type="evidence" value="ECO:0007669"/>
    <property type="project" value="InterPro"/>
</dbReference>
<dbReference type="PANTHER" id="PTHR21660:SF1">
    <property type="entry name" value="ACYL-COENZYME A THIOESTERASE 13"/>
    <property type="match status" value="1"/>
</dbReference>
<feature type="domain" description="Thioesterase" evidence="3">
    <location>
        <begin position="65"/>
        <end position="153"/>
    </location>
</feature>
<comment type="caution">
    <text evidence="4">The sequence shown here is derived from an EMBL/GenBank/DDBJ whole genome shotgun (WGS) entry which is preliminary data.</text>
</comment>
<proteinExistence type="inferred from homology"/>
<keyword evidence="5" id="KW-1185">Reference proteome</keyword>
<dbReference type="Gene3D" id="3.10.129.10">
    <property type="entry name" value="Hotdog Thioesterase"/>
    <property type="match status" value="1"/>
</dbReference>
<keyword evidence="2" id="KW-0378">Hydrolase</keyword>
<dbReference type="NCBIfam" id="TIGR00369">
    <property type="entry name" value="unchar_dom_1"/>
    <property type="match status" value="1"/>
</dbReference>
<dbReference type="CDD" id="cd03443">
    <property type="entry name" value="PaaI_thioesterase"/>
    <property type="match status" value="1"/>
</dbReference>
<name>A0A550JDA8_9BACT</name>
<dbReference type="PANTHER" id="PTHR21660">
    <property type="entry name" value="THIOESTERASE SUPERFAMILY MEMBER-RELATED"/>
    <property type="match status" value="1"/>
</dbReference>
<accession>A0A550JDA8</accession>
<evidence type="ECO:0000313" key="5">
    <source>
        <dbReference type="Proteomes" id="UP000317155"/>
    </source>
</evidence>
<dbReference type="NCBIfam" id="NF008675">
    <property type="entry name" value="PRK11688.1"/>
    <property type="match status" value="1"/>
</dbReference>
<evidence type="ECO:0000256" key="2">
    <source>
        <dbReference type="ARBA" id="ARBA00022801"/>
    </source>
</evidence>
<dbReference type="RefSeq" id="WP_092057924.1">
    <property type="nucleotide sequence ID" value="NZ_FOJJ01000038.1"/>
</dbReference>
<dbReference type="Pfam" id="PF03061">
    <property type="entry name" value="4HBT"/>
    <property type="match status" value="1"/>
</dbReference>
<dbReference type="InterPro" id="IPR039298">
    <property type="entry name" value="ACOT13"/>
</dbReference>
<dbReference type="InterPro" id="IPR029069">
    <property type="entry name" value="HotDog_dom_sf"/>
</dbReference>
<dbReference type="SUPFAM" id="SSF54637">
    <property type="entry name" value="Thioesterase/thiol ester dehydrase-isomerase"/>
    <property type="match status" value="1"/>
</dbReference>
<evidence type="ECO:0000259" key="3">
    <source>
        <dbReference type="Pfam" id="PF03061"/>
    </source>
</evidence>
<dbReference type="InterPro" id="IPR003736">
    <property type="entry name" value="PAAI_dom"/>
</dbReference>
<dbReference type="AlphaFoldDB" id="A0A550JDA8"/>
<evidence type="ECO:0000256" key="1">
    <source>
        <dbReference type="ARBA" id="ARBA00008324"/>
    </source>
</evidence>
<organism evidence="4 5">
    <name type="scientific">Trichloromonas acetexigens</name>
    <dbReference type="NCBI Taxonomy" id="38815"/>
    <lineage>
        <taxon>Bacteria</taxon>
        <taxon>Pseudomonadati</taxon>
        <taxon>Thermodesulfobacteriota</taxon>
        <taxon>Desulfuromonadia</taxon>
        <taxon>Desulfuromonadales</taxon>
        <taxon>Trichloromonadaceae</taxon>
        <taxon>Trichloromonas</taxon>
    </lineage>
</organism>
<protein>
    <submittedName>
        <fullName evidence="4">Thioesterase family protein</fullName>
    </submittedName>
</protein>
<gene>
    <name evidence="4" type="ORF">FL622_09820</name>
</gene>
<reference evidence="4 5" key="1">
    <citation type="submission" date="2019-07" db="EMBL/GenBank/DDBJ databases">
        <title>Insights of Desulfuromonas acetexigens electromicrobiology.</title>
        <authorList>
            <person name="Katuri K."/>
            <person name="Sapireddy V."/>
            <person name="Shaw D.R."/>
            <person name="Saikaly P."/>
        </authorList>
    </citation>
    <scope>NUCLEOTIDE SEQUENCE [LARGE SCALE GENOMIC DNA]</scope>
    <source>
        <strain evidence="4 5">2873</strain>
    </source>
</reference>